<keyword evidence="5 6" id="KW-0687">Ribonucleoprotein</keyword>
<dbReference type="InterPro" id="IPR022909">
    <property type="entry name" value="Ribosomal_uL10_arc"/>
</dbReference>
<comment type="subunit">
    <text evidence="6">Part of the 50S ribosomal subunit. Forms part of the ribosomal stalk which helps the ribosome interact with GTP-bound translation factors. Forms a heptameric L10(L12)2(L12)2(L12)2 complex, where L10 forms an elongated spine to which the L12 dimers bind in a sequential fashion.</text>
</comment>
<dbReference type="Pfam" id="PF00466">
    <property type="entry name" value="Ribosomal_L10"/>
    <property type="match status" value="1"/>
</dbReference>
<evidence type="ECO:0000256" key="6">
    <source>
        <dbReference type="HAMAP-Rule" id="MF_00280"/>
    </source>
</evidence>
<keyword evidence="3 6" id="KW-0694">RNA-binding</keyword>
<evidence type="ECO:0000256" key="5">
    <source>
        <dbReference type="ARBA" id="ARBA00023274"/>
    </source>
</evidence>
<dbReference type="InterPro" id="IPR043141">
    <property type="entry name" value="Ribosomal_uL10-like_sf"/>
</dbReference>
<evidence type="ECO:0000256" key="4">
    <source>
        <dbReference type="ARBA" id="ARBA00022980"/>
    </source>
</evidence>
<comment type="function">
    <text evidence="6">Forms part of the ribosomal stalk, playing a central role in the interaction of the ribosome with GTP-bound translation factors.</text>
</comment>
<proteinExistence type="inferred from homology"/>
<organism evidence="8">
    <name type="scientific">Candidatus Methanomethylicus mesodigestus</name>
    <dbReference type="NCBI Taxonomy" id="1867258"/>
    <lineage>
        <taxon>Archaea</taxon>
        <taxon>Thermoproteota</taxon>
        <taxon>Methanosuratincolia</taxon>
        <taxon>Candidatus Methanomethylicales</taxon>
        <taxon>Candidatus Methanomethylicaceae</taxon>
        <taxon>Candidatus Methanomethylicus</taxon>
    </lineage>
</organism>
<dbReference type="Gene3D" id="3.90.105.20">
    <property type="match status" value="1"/>
</dbReference>
<reference evidence="8" key="1">
    <citation type="journal article" date="2020" name="mSystems">
        <title>Genome- and Community-Level Interaction Insights into Carbon Utilization and Element Cycling Functions of Hydrothermarchaeota in Hydrothermal Sediment.</title>
        <authorList>
            <person name="Zhou Z."/>
            <person name="Liu Y."/>
            <person name="Xu W."/>
            <person name="Pan J."/>
            <person name="Luo Z.H."/>
            <person name="Li M."/>
        </authorList>
    </citation>
    <scope>NUCLEOTIDE SEQUENCE [LARGE SCALE GENOMIC DNA]</scope>
    <source>
        <strain evidence="8">SpSt-468</strain>
    </source>
</reference>
<evidence type="ECO:0000256" key="1">
    <source>
        <dbReference type="ARBA" id="ARBA00008889"/>
    </source>
</evidence>
<dbReference type="GO" id="GO:0022625">
    <property type="term" value="C:cytosolic large ribosomal subunit"/>
    <property type="evidence" value="ECO:0007669"/>
    <property type="project" value="TreeGrafter"/>
</dbReference>
<dbReference type="GO" id="GO:0003735">
    <property type="term" value="F:structural constituent of ribosome"/>
    <property type="evidence" value="ECO:0007669"/>
    <property type="project" value="TreeGrafter"/>
</dbReference>
<dbReference type="InterPro" id="IPR040637">
    <property type="entry name" value="Ribosomal_uL10-like_insert"/>
</dbReference>
<accession>A0A7C3IS85</accession>
<dbReference type="GO" id="GO:0000027">
    <property type="term" value="P:ribosomal large subunit assembly"/>
    <property type="evidence" value="ECO:0007669"/>
    <property type="project" value="TreeGrafter"/>
</dbReference>
<protein>
    <recommendedName>
        <fullName evidence="6">Large ribosomal subunit protein uL10</fullName>
    </recommendedName>
    <alternativeName>
        <fullName evidence="6">Acidic ribosomal protein P0 homolog</fullName>
    </alternativeName>
</protein>
<keyword evidence="2 6" id="KW-0699">rRNA-binding</keyword>
<dbReference type="InterPro" id="IPR043164">
    <property type="entry name" value="Ribosomal_uL10-like_insert_sf"/>
</dbReference>
<dbReference type="GO" id="GO:0002181">
    <property type="term" value="P:cytoplasmic translation"/>
    <property type="evidence" value="ECO:0007669"/>
    <property type="project" value="TreeGrafter"/>
</dbReference>
<comment type="similarity">
    <text evidence="1 6">Belongs to the universal ribosomal protein uL10 family.</text>
</comment>
<dbReference type="InterPro" id="IPR001790">
    <property type="entry name" value="Ribosomal_uL10"/>
</dbReference>
<dbReference type="Gene3D" id="6.10.140.760">
    <property type="match status" value="1"/>
</dbReference>
<evidence type="ECO:0000256" key="3">
    <source>
        <dbReference type="ARBA" id="ARBA00022884"/>
    </source>
</evidence>
<comment type="caution">
    <text evidence="8">The sequence shown here is derived from an EMBL/GenBank/DDBJ whole genome shotgun (WGS) entry which is preliminary data.</text>
</comment>
<dbReference type="Pfam" id="PF17777">
    <property type="entry name" value="RL10P_insert"/>
    <property type="match status" value="1"/>
</dbReference>
<gene>
    <name evidence="8" type="primary">rplJ</name>
    <name evidence="6" type="synonym">rpl10</name>
    <name evidence="6" type="synonym">rplP0</name>
    <name evidence="8" type="ORF">ENS19_01675</name>
</gene>
<dbReference type="EMBL" id="DSTX01000002">
    <property type="protein sequence ID" value="HFK19972.1"/>
    <property type="molecule type" value="Genomic_DNA"/>
</dbReference>
<keyword evidence="4 6" id="KW-0689">Ribosomal protein</keyword>
<dbReference type="PANTHER" id="PTHR45699">
    <property type="entry name" value="60S ACIDIC RIBOSOMAL PROTEIN P0"/>
    <property type="match status" value="1"/>
</dbReference>
<feature type="domain" description="Large ribosomal subunit protein uL10-like insertion" evidence="7">
    <location>
        <begin position="111"/>
        <end position="180"/>
    </location>
</feature>
<dbReference type="PANTHER" id="PTHR45699:SF3">
    <property type="entry name" value="LARGE RIBOSOMAL SUBUNIT PROTEIN UL10"/>
    <property type="match status" value="1"/>
</dbReference>
<evidence type="ECO:0000256" key="2">
    <source>
        <dbReference type="ARBA" id="ARBA00022730"/>
    </source>
</evidence>
<sequence>MPASNVIANEKAESVKRLQELFQKYPIFAIADLKGLKANQLQVLKKKFKDDLEIHVAKNTLVKRALKEVGGFKDLEGLEQYLKGSNAFVFSRKNPFFLYLMFEKNKVESAASPGDIAPNDITVSAGNTGLQPGPILSKFGSAKLQTKIQDGTIWIAKDTVVAEKGMQISADLADLLGKLGLKPIMVGLKLKMGYDGGIIPYDILAIDIETYRSNVADAARSAVNLAINAVFPTRETSAILIMKAFGEAKSVAVSAGVPIPEVLGEILSLAEIRGKALAKAVSERNKEIKF</sequence>
<dbReference type="SUPFAM" id="SSF160369">
    <property type="entry name" value="Ribosomal protein L10-like"/>
    <property type="match status" value="1"/>
</dbReference>
<dbReference type="HAMAP" id="MF_00280">
    <property type="entry name" value="Ribosomal_uL10_arch"/>
    <property type="match status" value="1"/>
</dbReference>
<name>A0A7C3IS85_9CREN</name>
<evidence type="ECO:0000259" key="7">
    <source>
        <dbReference type="Pfam" id="PF17777"/>
    </source>
</evidence>
<dbReference type="Gene3D" id="3.30.70.1730">
    <property type="match status" value="1"/>
</dbReference>
<dbReference type="AlphaFoldDB" id="A0A7C3IS85"/>
<dbReference type="GO" id="GO:0070180">
    <property type="term" value="F:large ribosomal subunit rRNA binding"/>
    <property type="evidence" value="ECO:0007669"/>
    <property type="project" value="UniProtKB-UniRule"/>
</dbReference>
<evidence type="ECO:0000313" key="8">
    <source>
        <dbReference type="EMBL" id="HFK19972.1"/>
    </source>
</evidence>
<dbReference type="FunFam" id="3.90.105.20:FF:000001">
    <property type="entry name" value="60S acidic ribosomal protein P0"/>
    <property type="match status" value="1"/>
</dbReference>
<dbReference type="InterPro" id="IPR050323">
    <property type="entry name" value="Ribosomal_protein_uL10"/>
</dbReference>